<dbReference type="InterPro" id="IPR015141">
    <property type="entry name" value="PLipase_A2_prok/fun"/>
</dbReference>
<evidence type="ECO:0000313" key="4">
    <source>
        <dbReference type="Proteomes" id="UP001597097"/>
    </source>
</evidence>
<dbReference type="EMBL" id="JBHUCM010000029">
    <property type="protein sequence ID" value="MFD1541599.1"/>
    <property type="molecule type" value="Genomic_DNA"/>
</dbReference>
<proteinExistence type="predicted"/>
<dbReference type="RefSeq" id="WP_219534530.1">
    <property type="nucleotide sequence ID" value="NZ_JAHKRM010000022.1"/>
</dbReference>
<feature type="chain" id="PRO_5047383703" evidence="2">
    <location>
        <begin position="26"/>
        <end position="548"/>
    </location>
</feature>
<keyword evidence="3" id="KW-0378">Hydrolase</keyword>
<feature type="signal peptide" evidence="2">
    <location>
        <begin position="1"/>
        <end position="25"/>
    </location>
</feature>
<keyword evidence="2" id="KW-0732">Signal</keyword>
<evidence type="ECO:0000313" key="3">
    <source>
        <dbReference type="EMBL" id="MFD1541599.1"/>
    </source>
</evidence>
<gene>
    <name evidence="3" type="ORF">ACFSJ0_31430</name>
</gene>
<dbReference type="EC" id="3.1.1.4" evidence="3"/>
<dbReference type="Proteomes" id="UP001597097">
    <property type="component" value="Unassembled WGS sequence"/>
</dbReference>
<evidence type="ECO:0000256" key="1">
    <source>
        <dbReference type="SAM" id="MobiDB-lite"/>
    </source>
</evidence>
<feature type="region of interest" description="Disordered" evidence="1">
    <location>
        <begin position="349"/>
        <end position="379"/>
    </location>
</feature>
<accession>A0ABW4GGQ0</accession>
<comment type="caution">
    <text evidence="3">The sequence shown here is derived from an EMBL/GenBank/DDBJ whole genome shotgun (WGS) entry which is preliminary data.</text>
</comment>
<protein>
    <submittedName>
        <fullName evidence="3">Phospholipase A2</fullName>
        <ecNumber evidence="3">3.1.1.4</ecNumber>
    </submittedName>
</protein>
<organism evidence="3 4">
    <name type="scientific">Nonomuraea guangzhouensis</name>
    <dbReference type="NCBI Taxonomy" id="1291555"/>
    <lineage>
        <taxon>Bacteria</taxon>
        <taxon>Bacillati</taxon>
        <taxon>Actinomycetota</taxon>
        <taxon>Actinomycetes</taxon>
        <taxon>Streptosporangiales</taxon>
        <taxon>Streptosporangiaceae</taxon>
        <taxon>Nonomuraea</taxon>
    </lineage>
</organism>
<sequence length="548" mass="58387">MRRFTLATAVAAVLLPLLAAPPAAADTVGDAPTVPVQGIGPGLYFPDSHTYELHESDVAAGAIGRRHNVTVMDSGLAKPETAPASRPELGVFGPGWQAEFLGGTIARKLEIQNGAVVVTELDGSTSTRYALTSSVSFPSGGGIQKYEDPNGSKVTETTKWDEAAGALRTTVVETIASNLATADEGDDVFVNAAGTPFTAAELSPTYTWNRLGTLTGDNWRVTGFGTSAYGTSLLTYDSAGRISTIKEPAVDEKPEETVTLHYATTTTATAGSYGDYAGQVKEITLVSGSDAPKTVARFDYSLSGWLRSTSDPSSGTPAETYAYDTAGRLDHLNSLELGNWDLSFPANSASPTVASTELDRPSATDPLAGATGVGDPNAVEPPASDFTDPADIDGTMSSPTKCATVENWLWYTKKGCSAWAAHYGWHNPQFKNTPTGFQVVGINHDHCTSSPDKPRYLFWKFDFRVPCDMHDYGYGLIGNTYKGYKWYIDRNKKSKVDNLFFTTLVKKTCPAYSKASRVGCLQLAAIYRVGVLAGKPKKGADATRGSRP</sequence>
<dbReference type="Pfam" id="PF09056">
    <property type="entry name" value="Phospholip_A2_3"/>
    <property type="match status" value="1"/>
</dbReference>
<dbReference type="GO" id="GO:0004623">
    <property type="term" value="F:phospholipase A2 activity"/>
    <property type="evidence" value="ECO:0007669"/>
    <property type="project" value="UniProtKB-EC"/>
</dbReference>
<name>A0ABW4GGQ0_9ACTN</name>
<keyword evidence="4" id="KW-1185">Reference proteome</keyword>
<evidence type="ECO:0000256" key="2">
    <source>
        <dbReference type="SAM" id="SignalP"/>
    </source>
</evidence>
<reference evidence="4" key="1">
    <citation type="journal article" date="2019" name="Int. J. Syst. Evol. Microbiol.">
        <title>The Global Catalogue of Microorganisms (GCM) 10K type strain sequencing project: providing services to taxonomists for standard genome sequencing and annotation.</title>
        <authorList>
            <consortium name="The Broad Institute Genomics Platform"/>
            <consortium name="The Broad Institute Genome Sequencing Center for Infectious Disease"/>
            <person name="Wu L."/>
            <person name="Ma J."/>
        </authorList>
    </citation>
    <scope>NUCLEOTIDE SEQUENCE [LARGE SCALE GENOMIC DNA]</scope>
    <source>
        <strain evidence="4">CGMCC 1.15399</strain>
    </source>
</reference>